<dbReference type="Gene3D" id="1.20.1600.10">
    <property type="entry name" value="Outer membrane efflux proteins (OEP)"/>
    <property type="match status" value="1"/>
</dbReference>
<evidence type="ECO:0000256" key="6">
    <source>
        <dbReference type="ARBA" id="ARBA00023136"/>
    </source>
</evidence>
<keyword evidence="6" id="KW-0472">Membrane</keyword>
<name>A0A1I4C0R0_9HYPH</name>
<evidence type="ECO:0000256" key="7">
    <source>
        <dbReference type="ARBA" id="ARBA00023237"/>
    </source>
</evidence>
<evidence type="ECO:0000256" key="1">
    <source>
        <dbReference type="ARBA" id="ARBA00004442"/>
    </source>
</evidence>
<dbReference type="Proteomes" id="UP000199598">
    <property type="component" value="Unassembled WGS sequence"/>
</dbReference>
<evidence type="ECO:0000313" key="9">
    <source>
        <dbReference type="Proteomes" id="UP000199598"/>
    </source>
</evidence>
<evidence type="ECO:0000256" key="2">
    <source>
        <dbReference type="ARBA" id="ARBA00007613"/>
    </source>
</evidence>
<evidence type="ECO:0000256" key="4">
    <source>
        <dbReference type="ARBA" id="ARBA00022452"/>
    </source>
</evidence>
<dbReference type="RefSeq" id="WP_063311452.1">
    <property type="nucleotide sequence ID" value="NZ_FOSK01000008.1"/>
</dbReference>
<gene>
    <name evidence="8" type="ORF">SAMN04488518_108271</name>
</gene>
<comment type="caution">
    <text evidence="8">The sequence shown here is derived from an EMBL/GenBank/DDBJ whole genome shotgun (WGS) entry which is preliminary data.</text>
</comment>
<dbReference type="InterPro" id="IPR051906">
    <property type="entry name" value="TolC-like"/>
</dbReference>
<dbReference type="PANTHER" id="PTHR30026">
    <property type="entry name" value="OUTER MEMBRANE PROTEIN TOLC"/>
    <property type="match status" value="1"/>
</dbReference>
<dbReference type="PANTHER" id="PTHR30026:SF22">
    <property type="entry name" value="OUTER MEMBRANE EFFLUX PROTEIN"/>
    <property type="match status" value="1"/>
</dbReference>
<comment type="subcellular location">
    <subcellularLocation>
        <location evidence="1">Cell outer membrane</location>
    </subcellularLocation>
</comment>
<evidence type="ECO:0000256" key="3">
    <source>
        <dbReference type="ARBA" id="ARBA00022448"/>
    </source>
</evidence>
<keyword evidence="4" id="KW-1134">Transmembrane beta strand</keyword>
<protein>
    <submittedName>
        <fullName evidence="8">Outer membrane protein, adhesin transport system</fullName>
    </submittedName>
</protein>
<proteinExistence type="inferred from homology"/>
<dbReference type="NCBIfam" id="TIGR01844">
    <property type="entry name" value="type_I_sec_TolC"/>
    <property type="match status" value="1"/>
</dbReference>
<keyword evidence="7" id="KW-0998">Cell outer membrane</keyword>
<keyword evidence="5" id="KW-0812">Transmembrane</keyword>
<sequence>MKLFAPLILGVAAVGLLSGAGHAMSLRDAVNLTVYSNPEIGEAVFDRNAIGFELKQAKGEWLPRLDLEFRGGAEWADRSFTRQRDQFFYGPYEVRATGRQKLFDGFATTYEIERQRARLDATSFRVWERSEFIGLSAVRAYVEVSRLFEVKQSAQRNIAYHSKVASDMRAGLSRGVVSVADVQQASERVFAARLALQEVVEELELAEATFIEVVGKPVGRMGGVPSVSRRIPGTLPDVLNVARRNNPLIALRKADVDAANAQIKIAEADYYPRLDLELSSRVGENLNGFPGVNNQATALVVMRWNLFNGNITKNRRAEQVERAGEARMRTARAFREVERETRASWIRRIELSKQLAIIKKQLSASQQLLISYEGQFTVGQRTLLDVLDTQNTVFFTEVSEISARYAQTFANYRLLAAMGGLLESFDVQPPAQADAGYRKVRDDEETEGWLPGKVLPGVSAQWARGTPVAMPKPKQ</sequence>
<comment type="similarity">
    <text evidence="2">Belongs to the outer membrane factor (OMF) (TC 1.B.17) family.</text>
</comment>
<dbReference type="InterPro" id="IPR003423">
    <property type="entry name" value="OMP_efflux"/>
</dbReference>
<accession>A0A1I4C0R0</accession>
<keyword evidence="3" id="KW-0813">Transport</keyword>
<evidence type="ECO:0000313" key="8">
    <source>
        <dbReference type="EMBL" id="SFK74353.1"/>
    </source>
</evidence>
<dbReference type="EMBL" id="FOSK01000008">
    <property type="protein sequence ID" value="SFK74353.1"/>
    <property type="molecule type" value="Genomic_DNA"/>
</dbReference>
<dbReference type="Pfam" id="PF02321">
    <property type="entry name" value="OEP"/>
    <property type="match status" value="2"/>
</dbReference>
<keyword evidence="9" id="KW-1185">Reference proteome</keyword>
<reference evidence="8 9" key="1">
    <citation type="submission" date="2016-10" db="EMBL/GenBank/DDBJ databases">
        <authorList>
            <person name="Varghese N."/>
            <person name="Submissions S."/>
        </authorList>
    </citation>
    <scope>NUCLEOTIDE SEQUENCE [LARGE SCALE GENOMIC DNA]</scope>
    <source>
        <strain evidence="8 9">DSM 16392</strain>
    </source>
</reference>
<dbReference type="InterPro" id="IPR010130">
    <property type="entry name" value="T1SS_OMP_TolC"/>
</dbReference>
<dbReference type="SUPFAM" id="SSF56954">
    <property type="entry name" value="Outer membrane efflux proteins (OEP)"/>
    <property type="match status" value="1"/>
</dbReference>
<evidence type="ECO:0000256" key="5">
    <source>
        <dbReference type="ARBA" id="ARBA00022692"/>
    </source>
</evidence>
<organism evidence="8 9">
    <name type="scientific">Pseudovibrio ascidiaceicola</name>
    <dbReference type="NCBI Taxonomy" id="285279"/>
    <lineage>
        <taxon>Bacteria</taxon>
        <taxon>Pseudomonadati</taxon>
        <taxon>Pseudomonadota</taxon>
        <taxon>Alphaproteobacteria</taxon>
        <taxon>Hyphomicrobiales</taxon>
        <taxon>Stappiaceae</taxon>
        <taxon>Pseudovibrio</taxon>
    </lineage>
</organism>